<dbReference type="InterPro" id="IPR012340">
    <property type="entry name" value="NA-bd_OB-fold"/>
</dbReference>
<sequence length="1041" mass="117133">MIRNYIFRDSTIIITSATKVNVTSGVGDIDPIHRSQAAELSRPPPPPAVVSIEKAKKTTADTSVSVRGKVIRVDAVLERVTQRTQETIKLKQIYIQDGTGEVKVSMWRQLAETSIEVGKTVKITFLKLNIHKGEISLQTIPQSTLEFVSEQHKVVIDGFYKEEDIILVCKQDDVYSDYKCPLHALREVVSDEEQAETVIEGMIPFNAVIVVSGNNTISSVADLRSRAKKAVEAIGKYDESQLPAFLKPVKSLIHRVEKLFNDIKTDVMIFYNKLDELINVKLPVMGDQLYQGVVGIIEGFRIIGKNPKSSIFKIGLGVYQVYSTYKEALKLKNQTQEACFFLKGSPEWIEDFKEDPVATFTKGKNTTSQLRETIKNEIITTIEELMNPFRTILRHLAGPFFEAYETVFGVIKSVKEAYSILKKGYQLGKSLIDSIFGTKAHPDFPRTIRLTLMVVEEKDFPSMLMSGDLEYPTVVAPFSGYIMLTDNPNEVLIKADESLKNTEIYITNVDPKDTILHPSDENYIEHMIWGGVTIGTATSSPCKNHIHLAIKKDGGFAEPTRFLESRPIFFQPYVQHCNDYKLEKLGYTVDAGKIPPDGEGQEEVDETPDTQNTDVTPIDLLLSQIIQAQIYRLLKVLILIVYPVIPSLIQNEPKGMFSKVKSTVTTGIVNGAKEMFVTLMKKADSFFKKFSLTRLKLGSIIEFLDLLGMTESKQKLAEVLKSIKKLIDNRPCLNPAKATEEELKQELFDRGHATTGTREQMISRLTRPDNRCPWLAITTPYNVYYMTFISGCPWMAITTPDNVYCTYDSMCLGLECCLNVKLFMFLYTVKAYARYDSCDYTLSVGLQGYNYTIKFDMGYDGVSDEIPTGFDVELLDLVCLIKYDIQKTDVGLIASVGVGFCDSSDTDNCVAFISLLANAVLPLPICKTDGTICALKVDYKTVVPVDNFVIDVAQIVRSYSCRWHYLVDESGSVGEDHFRDSMDLDNPMTEFRCFYCTNVRSKDFAELVDHCIIRHDSKELKLKVATRVSPSITNDEQKTSN</sequence>
<name>A0A6J8EI31_MYTCO</name>
<gene>
    <name evidence="1" type="ORF">MCOR_52562</name>
</gene>
<keyword evidence="2" id="KW-1185">Reference proteome</keyword>
<evidence type="ECO:0000313" key="2">
    <source>
        <dbReference type="Proteomes" id="UP000507470"/>
    </source>
</evidence>
<accession>A0A6J8EI31</accession>
<dbReference type="OrthoDB" id="6107827at2759"/>
<protein>
    <submittedName>
        <fullName evidence="1">Uncharacterized protein</fullName>
    </submittedName>
</protein>
<organism evidence="1 2">
    <name type="scientific">Mytilus coruscus</name>
    <name type="common">Sea mussel</name>
    <dbReference type="NCBI Taxonomy" id="42192"/>
    <lineage>
        <taxon>Eukaryota</taxon>
        <taxon>Metazoa</taxon>
        <taxon>Spiralia</taxon>
        <taxon>Lophotrochozoa</taxon>
        <taxon>Mollusca</taxon>
        <taxon>Bivalvia</taxon>
        <taxon>Autobranchia</taxon>
        <taxon>Pteriomorphia</taxon>
        <taxon>Mytilida</taxon>
        <taxon>Mytiloidea</taxon>
        <taxon>Mytilidae</taxon>
        <taxon>Mytilinae</taxon>
        <taxon>Mytilus</taxon>
    </lineage>
</organism>
<dbReference type="Proteomes" id="UP000507470">
    <property type="component" value="Unassembled WGS sequence"/>
</dbReference>
<dbReference type="Gene3D" id="2.40.50.140">
    <property type="entry name" value="Nucleic acid-binding proteins"/>
    <property type="match status" value="1"/>
</dbReference>
<dbReference type="SUPFAM" id="SSF50249">
    <property type="entry name" value="Nucleic acid-binding proteins"/>
    <property type="match status" value="1"/>
</dbReference>
<reference evidence="1 2" key="1">
    <citation type="submission" date="2020-06" db="EMBL/GenBank/DDBJ databases">
        <authorList>
            <person name="Li R."/>
            <person name="Bekaert M."/>
        </authorList>
    </citation>
    <scope>NUCLEOTIDE SEQUENCE [LARGE SCALE GENOMIC DNA]</scope>
    <source>
        <strain evidence="2">wild</strain>
    </source>
</reference>
<dbReference type="AlphaFoldDB" id="A0A6J8EI31"/>
<proteinExistence type="predicted"/>
<evidence type="ECO:0000313" key="1">
    <source>
        <dbReference type="EMBL" id="CAC5420339.1"/>
    </source>
</evidence>
<dbReference type="EMBL" id="CACVKT020009086">
    <property type="protein sequence ID" value="CAC5420339.1"/>
    <property type="molecule type" value="Genomic_DNA"/>
</dbReference>